<dbReference type="EMBL" id="CP019336">
    <property type="protein sequence ID" value="AUC21093.1"/>
    <property type="molecule type" value="Genomic_DNA"/>
</dbReference>
<proteinExistence type="predicted"/>
<accession>A0AAJ1R0Q3</accession>
<keyword evidence="3" id="KW-1185">Reference proteome</keyword>
<evidence type="ECO:0000313" key="4">
    <source>
        <dbReference type="Proteomes" id="UP001228636"/>
    </source>
</evidence>
<sequence>MSLQKQVMDKMKEAMKAKDTVALQALRAVKSAFLLAKTETGVQAEITEEQEIKIIQKQVKQRRDSAAIFIEQGRQDLADPELAELAVLEQFLPEALSEKEIESVVITTITKVGASGMKDMGKVMGIVSAELAGKADGKTISTLVKKNLM</sequence>
<reference evidence="2 4" key="1">
    <citation type="journal article" date="2014" name="Int. J. Syst. Evol. Microbiol.">
        <title>Complete genome sequence of Corynebacterium casei LMG S-19264T (=DSM 44701T), isolated from a smear-ripened cheese.</title>
        <authorList>
            <consortium name="US DOE Joint Genome Institute (JGI-PGF)"/>
            <person name="Walter F."/>
            <person name="Albersmeier A."/>
            <person name="Kalinowski J."/>
            <person name="Ruckert C."/>
        </authorList>
    </citation>
    <scope>NUCLEOTIDE SEQUENCE [LARGE SCALE GENOMIC DNA]</scope>
    <source>
        <strain evidence="2 4">CECT 8670</strain>
    </source>
</reference>
<dbReference type="PANTHER" id="PTHR28055:SF1">
    <property type="entry name" value="ALTERED INHERITANCE OF MITOCHONDRIA PROTEIN 41, MITOCHONDRIAL"/>
    <property type="match status" value="1"/>
</dbReference>
<evidence type="ECO:0000313" key="3">
    <source>
        <dbReference type="Proteomes" id="UP000232721"/>
    </source>
</evidence>
<dbReference type="Pfam" id="PF09424">
    <property type="entry name" value="YqeY"/>
    <property type="match status" value="1"/>
</dbReference>
<organism evidence="2 4">
    <name type="scientific">Polaribacter sejongensis</name>
    <dbReference type="NCBI Taxonomy" id="985043"/>
    <lineage>
        <taxon>Bacteria</taxon>
        <taxon>Pseudomonadati</taxon>
        <taxon>Bacteroidota</taxon>
        <taxon>Flavobacteriia</taxon>
        <taxon>Flavobacteriales</taxon>
        <taxon>Flavobacteriaceae</taxon>
    </lineage>
</organism>
<dbReference type="Gene3D" id="1.10.1510.10">
    <property type="entry name" value="Uncharacterised protein YqeY/AIM41 PF09424, N-terminal domain"/>
    <property type="match status" value="1"/>
</dbReference>
<gene>
    <name evidence="1" type="ORF">BTO15_02730</name>
    <name evidence="2" type="ORF">QWY81_16930</name>
</gene>
<dbReference type="InterPro" id="IPR003789">
    <property type="entry name" value="Asn/Gln_tRNA_amidoTrase-B-like"/>
</dbReference>
<dbReference type="PANTHER" id="PTHR28055">
    <property type="entry name" value="ALTERED INHERITANCE OF MITOCHONDRIA PROTEIN 41, MITOCHONDRIAL"/>
    <property type="match status" value="1"/>
</dbReference>
<dbReference type="RefSeq" id="WP_208890322.1">
    <property type="nucleotide sequence ID" value="NZ_CP019336.1"/>
</dbReference>
<dbReference type="GO" id="GO:0016884">
    <property type="term" value="F:carbon-nitrogen ligase activity, with glutamine as amido-N-donor"/>
    <property type="evidence" value="ECO:0007669"/>
    <property type="project" value="InterPro"/>
</dbReference>
<dbReference type="AlphaFoldDB" id="A0AAJ1R0Q3"/>
<protein>
    <submittedName>
        <fullName evidence="2">GatB/YqeY domain-containing protein</fullName>
    </submittedName>
    <submittedName>
        <fullName evidence="1">Glutamyl-tRNA amidotransferase</fullName>
    </submittedName>
</protein>
<dbReference type="InterPro" id="IPR023168">
    <property type="entry name" value="GatB_Yqey_C_2"/>
</dbReference>
<reference evidence="1 3" key="2">
    <citation type="submission" date="2017-02" db="EMBL/GenBank/DDBJ databases">
        <title>Trade-off between light-utilization and light-protection in marine flavobacteria.</title>
        <authorList>
            <person name="Kumagai Y."/>
            <person name="Yoshizawa S."/>
            <person name="Kogure K."/>
            <person name="Iwasaki W."/>
        </authorList>
    </citation>
    <scope>NUCLEOTIDE SEQUENCE [LARGE SCALE GENOMIC DNA]</scope>
    <source>
        <strain evidence="1 3">KCTC 23670</strain>
    </source>
</reference>
<evidence type="ECO:0000313" key="1">
    <source>
        <dbReference type="EMBL" id="AUC21093.1"/>
    </source>
</evidence>
<name>A0AAJ1R0Q3_9FLAO</name>
<dbReference type="SUPFAM" id="SSF89095">
    <property type="entry name" value="GatB/YqeY motif"/>
    <property type="match status" value="1"/>
</dbReference>
<dbReference type="Proteomes" id="UP001228636">
    <property type="component" value="Unassembled WGS sequence"/>
</dbReference>
<reference evidence="2" key="3">
    <citation type="submission" date="2023-06" db="EMBL/GenBank/DDBJ databases">
        <authorList>
            <person name="Lucena T."/>
            <person name="Sun Q."/>
        </authorList>
    </citation>
    <scope>NUCLEOTIDE SEQUENCE</scope>
    <source>
        <strain evidence="2">CECT 8670</strain>
    </source>
</reference>
<dbReference type="InterPro" id="IPR042184">
    <property type="entry name" value="YqeY/Aim41_N"/>
</dbReference>
<dbReference type="Gene3D" id="1.10.10.410">
    <property type="match status" value="1"/>
</dbReference>
<dbReference type="InterPro" id="IPR019004">
    <property type="entry name" value="YqeY/Aim41"/>
</dbReference>
<dbReference type="EMBL" id="JAUFQH010000018">
    <property type="protein sequence ID" value="MDN3621152.1"/>
    <property type="molecule type" value="Genomic_DNA"/>
</dbReference>
<evidence type="ECO:0000313" key="2">
    <source>
        <dbReference type="EMBL" id="MDN3621152.1"/>
    </source>
</evidence>
<dbReference type="Proteomes" id="UP000232721">
    <property type="component" value="Chromosome"/>
</dbReference>